<proteinExistence type="predicted"/>
<feature type="region of interest" description="Disordered" evidence="1">
    <location>
        <begin position="680"/>
        <end position="708"/>
    </location>
</feature>
<dbReference type="EMBL" id="JAQGDS010000002">
    <property type="protein sequence ID" value="KAJ6263563.1"/>
    <property type="molecule type" value="Genomic_DNA"/>
</dbReference>
<feature type="compositionally biased region" description="Low complexity" evidence="1">
    <location>
        <begin position="1134"/>
        <end position="1146"/>
    </location>
</feature>
<organism evidence="2 3">
    <name type="scientific">Drechslerella dactyloides</name>
    <name type="common">Nematode-trapping fungus</name>
    <name type="synonym">Arthrobotrys dactyloides</name>
    <dbReference type="NCBI Taxonomy" id="74499"/>
    <lineage>
        <taxon>Eukaryota</taxon>
        <taxon>Fungi</taxon>
        <taxon>Dikarya</taxon>
        <taxon>Ascomycota</taxon>
        <taxon>Pezizomycotina</taxon>
        <taxon>Orbiliomycetes</taxon>
        <taxon>Orbiliales</taxon>
        <taxon>Orbiliaceae</taxon>
        <taxon>Drechslerella</taxon>
    </lineage>
</organism>
<reference evidence="2" key="1">
    <citation type="submission" date="2023-01" db="EMBL/GenBank/DDBJ databases">
        <title>The chitinases involved in constricting ring structure development in the nematode-trapping fungus Drechslerella dactyloides.</title>
        <authorList>
            <person name="Wang R."/>
            <person name="Zhang L."/>
            <person name="Tang P."/>
            <person name="Li S."/>
            <person name="Liang L."/>
        </authorList>
    </citation>
    <scope>NUCLEOTIDE SEQUENCE</scope>
    <source>
        <strain evidence="2">YMF1.00031</strain>
    </source>
</reference>
<feature type="compositionally biased region" description="Basic residues" evidence="1">
    <location>
        <begin position="305"/>
        <end position="325"/>
    </location>
</feature>
<comment type="caution">
    <text evidence="2">The sequence shown here is derived from an EMBL/GenBank/DDBJ whole genome shotgun (WGS) entry which is preliminary data.</text>
</comment>
<feature type="compositionally biased region" description="Low complexity" evidence="1">
    <location>
        <begin position="1182"/>
        <end position="1215"/>
    </location>
</feature>
<sequence>MAFGMSMTGLPSALMTPPYTPQQSTPKGREVAYHVANILRGCGPHKHSTRLLPATPSTIGKYKLNNDIGPMTPLKSLINQHYNTPGSSCSIPSKAHYNLVNNNDIANTRARMAREAASLNYVRDDKVINKNGKRAILSTSDTWDGNDGGDWFIGSPINTAALNRIPLHELSPEETAARDRNLRKKIDNNGGFYPGHSAKGRENARMVADDGVLSTEADQALMNGAQENEMVDDMEGLTLDDEVAAARIGERNFNTAVSGLSGMSLGEQTSVAGPSSSAASSSSAAAGDPFVFQGQPQPTDNGTRARGRSTKGGKARKHKGTKRVLRSATAAARYSDLRLPTGQRKTSTGKILPSIPTTASDVTNPATYNIFSGDLFGEPVSESSAGTPDSVIIFHPIYPPQSVLAAPPFLDDDEEPIEEVVEEVSENHPVITLTIMNTLPPTHPNYMPPVPESKKRKYAPYILSKKWMGHWVSWEAFLEIFDAFEYNWKHSNDWGQQSSFKLQRLKNYWLARDSDGCNLLSPFSQPQTPFHPTINHPPKLSSSSPPSHSSPSPPPSPPLHHLFMAAMMAARDDELADAALFTTRTVDDFAFDQFLNITPGPRLLRQTPAVDFAFATPALPSLQWGSNQENQSPPVFRRWMLEATPATLDPRILDIDDDISAAIDTPKTDFKARMTPFAQRLNAQSSRRHPLSIGDERDAVDTPRTNIKARSKLSSQLLALNDSDDTIHTIKTTSRKKPFSQQPNERDDGDSIDTPKASAEMRSKPFSINRTLDSHPGTDDEDEDVTSSGAAIDTLTASILPKLFSQHHHDNSDAIVTPKTDVKARLKPFSQRLNERDAADKSGAINTPKVNVKRSKAFSQPVDGGDNGDQIDALASNSHSRSSSRSFNGDATDNDDIDTPKVNVKRSKPSSQPIDSQHAADNDGASDTPRTQLRPKSPRRLDAADSDTIDTPKAASRQKQRSKRPSEDAADDNDAIDTPKASAKSRPKPFSDDSNEQSPKRRCSAPLTTRHIVRQIVHGIMLQVAAAEASNAPTGTNTTCAETVTAPPEPILTEEEESILELAPLDELPDTVPELQLLLLRAHEKLRGEKLARTRAEETVRYLVVENAFFRSECERRREGISSVHATPVRVREPTATPSAAATMMARPGSSAAKRHPVVSTKTASSTAAATSSSTRARRGDAAASTKSSSTASATARRPASVAAAAPTNAFASSTRARREPAASSHAALSTRPARPQSVMATVRAVPKADAHGAGGSVQKPYASIFSSLDPTTSPKHTATTASNATERWESVATLPSKNGRAAAAAQTHWDAPRQGRGVDVAMAVAGGHGVTRAERSALTAPTVRPSSRATGRTALTARPANRAVVGLSEEEYGKGRR</sequence>
<dbReference type="Proteomes" id="UP001221413">
    <property type="component" value="Unassembled WGS sequence"/>
</dbReference>
<feature type="region of interest" description="Disordered" evidence="1">
    <location>
        <begin position="528"/>
        <end position="556"/>
    </location>
</feature>
<feature type="region of interest" description="Disordered" evidence="1">
    <location>
        <begin position="831"/>
        <end position="1007"/>
    </location>
</feature>
<feature type="compositionally biased region" description="Low complexity" evidence="1">
    <location>
        <begin position="536"/>
        <end position="550"/>
    </location>
</feature>
<evidence type="ECO:0000313" key="3">
    <source>
        <dbReference type="Proteomes" id="UP001221413"/>
    </source>
</evidence>
<feature type="compositionally biased region" description="Low complexity" evidence="1">
    <location>
        <begin position="876"/>
        <end position="886"/>
    </location>
</feature>
<gene>
    <name evidence="2" type="ORF">Dda_2127</name>
</gene>
<keyword evidence="3" id="KW-1185">Reference proteome</keyword>
<feature type="region of interest" description="Disordered" evidence="1">
    <location>
        <begin position="1339"/>
        <end position="1378"/>
    </location>
</feature>
<name>A0AAD6J2Y4_DREDA</name>
<feature type="region of interest" description="Disordered" evidence="1">
    <location>
        <begin position="268"/>
        <end position="327"/>
    </location>
</feature>
<dbReference type="PANTHER" id="PTHR24216:SF65">
    <property type="entry name" value="PAXILLIN-LIKE PROTEIN 1"/>
    <property type="match status" value="1"/>
</dbReference>
<feature type="region of interest" description="Disordered" evidence="1">
    <location>
        <begin position="730"/>
        <end position="786"/>
    </location>
</feature>
<dbReference type="PANTHER" id="PTHR24216">
    <property type="entry name" value="PAXILLIN-RELATED"/>
    <property type="match status" value="1"/>
</dbReference>
<accession>A0AAD6J2Y4</accession>
<protein>
    <submittedName>
        <fullName evidence="2">Uncharacterized protein</fullName>
    </submittedName>
</protein>
<feature type="compositionally biased region" description="Low complexity" evidence="1">
    <location>
        <begin position="1160"/>
        <end position="1175"/>
    </location>
</feature>
<evidence type="ECO:0000256" key="1">
    <source>
        <dbReference type="SAM" id="MobiDB-lite"/>
    </source>
</evidence>
<feature type="compositionally biased region" description="Low complexity" evidence="1">
    <location>
        <begin position="275"/>
        <end position="286"/>
    </location>
</feature>
<evidence type="ECO:0000313" key="2">
    <source>
        <dbReference type="EMBL" id="KAJ6263563.1"/>
    </source>
</evidence>
<feature type="region of interest" description="Disordered" evidence="1">
    <location>
        <begin position="1133"/>
        <end position="1239"/>
    </location>
</feature>